<accession>A0A0R1TS93</accession>
<sequence length="181" mass="20735">MNVIPTNLNDFKEDIRHASPSRLQSYQIQLEAYTAFISVYDGVKGSTEDKIYSANKIINDLFLLEMDQLGYYFDRECAETAKTALEFALDEKYNGKFAKKVKLLPSVMLVSRYGFRTIMSQRLESLANGHDVDPYTIYYMNRLSGNITLKGYPSLKALRNMLKIECLTVIEYIKSVVAPIK</sequence>
<organism evidence="1 2">
    <name type="scientific">Ligilactobacillus apodemi DSM 16634 = JCM 16172</name>
    <dbReference type="NCBI Taxonomy" id="1423724"/>
    <lineage>
        <taxon>Bacteria</taxon>
        <taxon>Bacillati</taxon>
        <taxon>Bacillota</taxon>
        <taxon>Bacilli</taxon>
        <taxon>Lactobacillales</taxon>
        <taxon>Lactobacillaceae</taxon>
        <taxon>Ligilactobacillus</taxon>
    </lineage>
</organism>
<gene>
    <name evidence="1" type="ORF">FC32_GL001366</name>
</gene>
<evidence type="ECO:0000313" key="1">
    <source>
        <dbReference type="EMBL" id="KRL84089.1"/>
    </source>
</evidence>
<proteinExistence type="predicted"/>
<reference evidence="1 2" key="1">
    <citation type="journal article" date="2015" name="Genome Announc.">
        <title>Expanding the biotechnology potential of lactobacilli through comparative genomics of 213 strains and associated genera.</title>
        <authorList>
            <person name="Sun Z."/>
            <person name="Harris H.M."/>
            <person name="McCann A."/>
            <person name="Guo C."/>
            <person name="Argimon S."/>
            <person name="Zhang W."/>
            <person name="Yang X."/>
            <person name="Jeffery I.B."/>
            <person name="Cooney J.C."/>
            <person name="Kagawa T.F."/>
            <person name="Liu W."/>
            <person name="Song Y."/>
            <person name="Salvetti E."/>
            <person name="Wrobel A."/>
            <person name="Rasinkangas P."/>
            <person name="Parkhill J."/>
            <person name="Rea M.C."/>
            <person name="O'Sullivan O."/>
            <person name="Ritari J."/>
            <person name="Douillard F.P."/>
            <person name="Paul Ross R."/>
            <person name="Yang R."/>
            <person name="Briner A.E."/>
            <person name="Felis G.E."/>
            <person name="de Vos W.M."/>
            <person name="Barrangou R."/>
            <person name="Klaenhammer T.R."/>
            <person name="Caufield P.W."/>
            <person name="Cui Y."/>
            <person name="Zhang H."/>
            <person name="O'Toole P.W."/>
        </authorList>
    </citation>
    <scope>NUCLEOTIDE SEQUENCE [LARGE SCALE GENOMIC DNA]</scope>
    <source>
        <strain evidence="1 2">DSM 16634</strain>
    </source>
</reference>
<dbReference type="EMBL" id="AZFT01000053">
    <property type="protein sequence ID" value="KRL84089.1"/>
    <property type="molecule type" value="Genomic_DNA"/>
</dbReference>
<comment type="caution">
    <text evidence="1">The sequence shown here is derived from an EMBL/GenBank/DDBJ whole genome shotgun (WGS) entry which is preliminary data.</text>
</comment>
<dbReference type="STRING" id="1423724.FC32_GL001366"/>
<dbReference type="RefSeq" id="WP_025088063.1">
    <property type="nucleotide sequence ID" value="NZ_AZFT01000053.1"/>
</dbReference>
<keyword evidence="2" id="KW-1185">Reference proteome</keyword>
<protein>
    <submittedName>
        <fullName evidence="1">Uncharacterized protein</fullName>
    </submittedName>
</protein>
<name>A0A0R1TS93_9LACO</name>
<evidence type="ECO:0000313" key="2">
    <source>
        <dbReference type="Proteomes" id="UP000051324"/>
    </source>
</evidence>
<dbReference type="PATRIC" id="fig|1423724.4.peg.1427"/>
<dbReference type="AlphaFoldDB" id="A0A0R1TS93"/>
<dbReference type="Proteomes" id="UP000051324">
    <property type="component" value="Unassembled WGS sequence"/>
</dbReference>